<dbReference type="InterPro" id="IPR013103">
    <property type="entry name" value="RVT_2"/>
</dbReference>
<organism evidence="3 5">
    <name type="scientific">Cucumis melo var. makuwa</name>
    <name type="common">Oriental melon</name>
    <dbReference type="NCBI Taxonomy" id="1194695"/>
    <lineage>
        <taxon>Eukaryota</taxon>
        <taxon>Viridiplantae</taxon>
        <taxon>Streptophyta</taxon>
        <taxon>Embryophyta</taxon>
        <taxon>Tracheophyta</taxon>
        <taxon>Spermatophyta</taxon>
        <taxon>Magnoliopsida</taxon>
        <taxon>eudicotyledons</taxon>
        <taxon>Gunneridae</taxon>
        <taxon>Pentapetalae</taxon>
        <taxon>rosids</taxon>
        <taxon>fabids</taxon>
        <taxon>Cucurbitales</taxon>
        <taxon>Cucurbitaceae</taxon>
        <taxon>Benincaseae</taxon>
        <taxon>Cucumis</taxon>
    </lineage>
</organism>
<sequence length="137" mass="15561">MVMETINVVVNDSKHTYKQTDDDDELAPKVTIVPETTIADIPKADIELVAQGYAEVEGVDFDETFAHVARLKAIRLLLSISSIHKFKLYQMDVKRAFLNGYLNEEVYVVQPKGFIDPEFSQHVYKLNKALYGLKQAL</sequence>
<evidence type="ECO:0000313" key="5">
    <source>
        <dbReference type="Proteomes" id="UP000321947"/>
    </source>
</evidence>
<reference evidence="4 5" key="1">
    <citation type="submission" date="2019-08" db="EMBL/GenBank/DDBJ databases">
        <title>Draft genome sequences of two oriental melons (Cucumis melo L. var makuwa).</title>
        <authorList>
            <person name="Kwon S.-Y."/>
        </authorList>
    </citation>
    <scope>NUCLEOTIDE SEQUENCE [LARGE SCALE GENOMIC DNA]</scope>
    <source>
        <strain evidence="5">cv. Chang Bougi</strain>
        <strain evidence="4">cv. SW 3</strain>
        <tissue evidence="3">Leaf</tissue>
    </source>
</reference>
<dbReference type="EMBL" id="SSTD01013635">
    <property type="protein sequence ID" value="TYK06149.1"/>
    <property type="molecule type" value="Genomic_DNA"/>
</dbReference>
<dbReference type="STRING" id="1194695.A0A5D3C6Z1"/>
<evidence type="ECO:0000259" key="1">
    <source>
        <dbReference type="Pfam" id="PF07727"/>
    </source>
</evidence>
<dbReference type="EMBL" id="SSTE01000887">
    <property type="protein sequence ID" value="KAA0066492.1"/>
    <property type="molecule type" value="Genomic_DNA"/>
</dbReference>
<dbReference type="Pfam" id="PF07727">
    <property type="entry name" value="RVT_2"/>
    <property type="match status" value="1"/>
</dbReference>
<dbReference type="Proteomes" id="UP000321947">
    <property type="component" value="Unassembled WGS sequence"/>
</dbReference>
<evidence type="ECO:0000313" key="2">
    <source>
        <dbReference type="EMBL" id="KAA0066492.1"/>
    </source>
</evidence>
<accession>A0A5D3C6Z1</accession>
<evidence type="ECO:0000313" key="3">
    <source>
        <dbReference type="EMBL" id="TYK06149.1"/>
    </source>
</evidence>
<comment type="caution">
    <text evidence="3">The sequence shown here is derived from an EMBL/GenBank/DDBJ whole genome shotgun (WGS) entry which is preliminary data.</text>
</comment>
<dbReference type="OrthoDB" id="1930494at2759"/>
<feature type="domain" description="Reverse transcriptase Ty1/copia-type" evidence="1">
    <location>
        <begin position="47"/>
        <end position="136"/>
    </location>
</feature>
<dbReference type="AlphaFoldDB" id="A0A5D3C6Z1"/>
<evidence type="ECO:0000313" key="4">
    <source>
        <dbReference type="Proteomes" id="UP000321393"/>
    </source>
</evidence>
<protein>
    <submittedName>
        <fullName evidence="2 3">Mitochondrial protein</fullName>
    </submittedName>
</protein>
<dbReference type="Proteomes" id="UP000321393">
    <property type="component" value="Unassembled WGS sequence"/>
</dbReference>
<proteinExistence type="predicted"/>
<name>A0A5D3C6Z1_CUCMM</name>
<gene>
    <name evidence="3" type="ORF">E5676_scaffold572G00530</name>
    <name evidence="2" type="ORF">E6C27_scaffold25G00310</name>
</gene>